<feature type="domain" description="Rubredoxin-like" evidence="7">
    <location>
        <begin position="24"/>
        <end position="75"/>
    </location>
</feature>
<evidence type="ECO:0000256" key="3">
    <source>
        <dbReference type="ARBA" id="ARBA00022723"/>
    </source>
</evidence>
<dbReference type="AlphaFoldDB" id="A0A2S2CYX1"/>
<dbReference type="InterPro" id="IPR050526">
    <property type="entry name" value="Rubredoxin_ET"/>
</dbReference>
<dbReference type="PROSITE" id="PS50903">
    <property type="entry name" value="RUBREDOXIN_LIKE"/>
    <property type="match status" value="1"/>
</dbReference>
<evidence type="ECO:0000256" key="5">
    <source>
        <dbReference type="ARBA" id="ARBA00023004"/>
    </source>
</evidence>
<geneLocation type="plasmid" evidence="8 9">
    <name>unnamed2</name>
</geneLocation>
<dbReference type="OrthoDB" id="9808980at2"/>
<evidence type="ECO:0000256" key="4">
    <source>
        <dbReference type="ARBA" id="ARBA00022982"/>
    </source>
</evidence>
<accession>A0A2S2CYX1</accession>
<protein>
    <submittedName>
        <fullName evidence="8">[NiFe]-hydrogenase assembly, chaperone, HybE</fullName>
    </submittedName>
</protein>
<dbReference type="PROSITE" id="PS00202">
    <property type="entry name" value="RUBREDOXIN"/>
    <property type="match status" value="1"/>
</dbReference>
<dbReference type="CDD" id="cd00730">
    <property type="entry name" value="rubredoxin"/>
    <property type="match status" value="1"/>
</dbReference>
<dbReference type="InterPro" id="IPR018527">
    <property type="entry name" value="Rubredoxin_Fe_BS"/>
</dbReference>
<dbReference type="InterPro" id="IPR024934">
    <property type="entry name" value="Rubredoxin-like_dom"/>
</dbReference>
<feature type="region of interest" description="Disordered" evidence="6">
    <location>
        <begin position="250"/>
        <end position="297"/>
    </location>
</feature>
<evidence type="ECO:0000256" key="1">
    <source>
        <dbReference type="ARBA" id="ARBA00001965"/>
    </source>
</evidence>
<keyword evidence="8" id="KW-0614">Plasmid</keyword>
<comment type="cofactor">
    <cofactor evidence="1">
        <name>Fe(3+)</name>
        <dbReference type="ChEBI" id="CHEBI:29034"/>
    </cofactor>
</comment>
<name>A0A2S2CYX1_9PROT</name>
<dbReference type="SUPFAM" id="SSF57802">
    <property type="entry name" value="Rubredoxin-like"/>
    <property type="match status" value="1"/>
</dbReference>
<dbReference type="PRINTS" id="PR00163">
    <property type="entry name" value="RUBREDOXIN"/>
</dbReference>
<dbReference type="GO" id="GO:0043448">
    <property type="term" value="P:alkane catabolic process"/>
    <property type="evidence" value="ECO:0007669"/>
    <property type="project" value="TreeGrafter"/>
</dbReference>
<dbReference type="RefSeq" id="WP_109333285.1">
    <property type="nucleotide sequence ID" value="NZ_CP029357.1"/>
</dbReference>
<feature type="compositionally biased region" description="Pro residues" evidence="6">
    <location>
        <begin position="83"/>
        <end position="100"/>
    </location>
</feature>
<evidence type="ECO:0000313" key="8">
    <source>
        <dbReference type="EMBL" id="AWK89714.1"/>
    </source>
</evidence>
<organism evidence="8 9">
    <name type="scientific">Azospirillum thermophilum</name>
    <dbReference type="NCBI Taxonomy" id="2202148"/>
    <lineage>
        <taxon>Bacteria</taxon>
        <taxon>Pseudomonadati</taxon>
        <taxon>Pseudomonadota</taxon>
        <taxon>Alphaproteobacteria</taxon>
        <taxon>Rhodospirillales</taxon>
        <taxon>Azospirillaceae</taxon>
        <taxon>Azospirillum</taxon>
    </lineage>
</organism>
<reference evidence="9" key="1">
    <citation type="submission" date="2018-05" db="EMBL/GenBank/DDBJ databases">
        <title>Azospirillum thermophila sp. nov., a novel isolated from hot spring.</title>
        <authorList>
            <person name="Zhao Z."/>
        </authorList>
    </citation>
    <scope>NUCLEOTIDE SEQUENCE [LARGE SCALE GENOMIC DNA]</scope>
    <source>
        <strain evidence="9">CFH 70021</strain>
        <plasmid evidence="9">unnamed2</plasmid>
    </source>
</reference>
<dbReference type="PANTHER" id="PTHR47627">
    <property type="entry name" value="RUBREDOXIN"/>
    <property type="match status" value="1"/>
</dbReference>
<dbReference type="Gene3D" id="3.30.1460.40">
    <property type="entry name" value="[NiFe]-hydrogenase assembly chaperone, HybE"/>
    <property type="match status" value="1"/>
</dbReference>
<evidence type="ECO:0000256" key="6">
    <source>
        <dbReference type="SAM" id="MobiDB-lite"/>
    </source>
</evidence>
<keyword evidence="3" id="KW-0479">Metal-binding</keyword>
<keyword evidence="4" id="KW-0249">Electron transport</keyword>
<dbReference type="GO" id="GO:0005506">
    <property type="term" value="F:iron ion binding"/>
    <property type="evidence" value="ECO:0007669"/>
    <property type="project" value="InterPro"/>
</dbReference>
<evidence type="ECO:0000256" key="2">
    <source>
        <dbReference type="ARBA" id="ARBA00022448"/>
    </source>
</evidence>
<gene>
    <name evidence="8" type="ORF">DEW08_27415</name>
</gene>
<dbReference type="Proteomes" id="UP000245629">
    <property type="component" value="Plasmid unnamed2"/>
</dbReference>
<keyword evidence="5" id="KW-0408">Iron</keyword>
<keyword evidence="9" id="KW-1185">Reference proteome</keyword>
<dbReference type="EMBL" id="CP029357">
    <property type="protein sequence ID" value="AWK89714.1"/>
    <property type="molecule type" value="Genomic_DNA"/>
</dbReference>
<dbReference type="KEGG" id="azz:DEW08_27415"/>
<proteinExistence type="predicted"/>
<dbReference type="Pfam" id="PF11939">
    <property type="entry name" value="NiFe-hyd_HybE"/>
    <property type="match status" value="1"/>
</dbReference>
<feature type="compositionally biased region" description="Low complexity" evidence="6">
    <location>
        <begin position="264"/>
        <end position="276"/>
    </location>
</feature>
<sequence length="297" mass="31851">MTAPFPAGRFEGSYLGDASRIGDATRMECKICWHVYDPAEGCEVWQVPPGTPFAALPEEWRCPVCDGARDQFMSLDAGTPAPDGQPVPLPASPLDAPPDPVTAETPARPAEAIRALEAVFREIYIGQMRGIPIVNDALAVKAVGFRAWNGHWLGALVTPWFMNLVLLPGGDDDWSGLTPGAKELVEFPSGFYEFLHADRAGVGPYKACSLFSPMFEFTTMLQATETAAAALVALFDPSIREDGARTGEIRRLREAELAPPPEDPAATGAPAAGEAAVEGEEVTRPSRRAVLTFQRAS</sequence>
<dbReference type="NCBIfam" id="TIGR03993">
    <property type="entry name" value="hydrog_HybE"/>
    <property type="match status" value="1"/>
</dbReference>
<dbReference type="GO" id="GO:0009055">
    <property type="term" value="F:electron transfer activity"/>
    <property type="evidence" value="ECO:0007669"/>
    <property type="project" value="TreeGrafter"/>
</dbReference>
<dbReference type="Gene3D" id="2.20.28.10">
    <property type="match status" value="1"/>
</dbReference>
<dbReference type="InterPro" id="IPR024935">
    <property type="entry name" value="Rubredoxin_dom"/>
</dbReference>
<keyword evidence="2" id="KW-0813">Transport</keyword>
<evidence type="ECO:0000313" key="9">
    <source>
        <dbReference type="Proteomes" id="UP000245629"/>
    </source>
</evidence>
<feature type="region of interest" description="Disordered" evidence="6">
    <location>
        <begin position="75"/>
        <end position="105"/>
    </location>
</feature>
<dbReference type="Pfam" id="PF00301">
    <property type="entry name" value="Rubredoxin"/>
    <property type="match status" value="1"/>
</dbReference>
<evidence type="ECO:0000259" key="7">
    <source>
        <dbReference type="PROSITE" id="PS50903"/>
    </source>
</evidence>
<dbReference type="PANTHER" id="PTHR47627:SF1">
    <property type="entry name" value="RUBREDOXIN-1-RELATED"/>
    <property type="match status" value="1"/>
</dbReference>
<dbReference type="InterPro" id="IPR023994">
    <property type="entry name" value="NiFe-hyd_HybE"/>
</dbReference>
<dbReference type="InterPro" id="IPR038530">
    <property type="entry name" value="NiFe-hyd_HybE_sf"/>
</dbReference>